<dbReference type="EC" id="1.1.1.53" evidence="5"/>
<dbReference type="SMART" id="SM00822">
    <property type="entry name" value="PKS_KR"/>
    <property type="match status" value="1"/>
</dbReference>
<comment type="similarity">
    <text evidence="1 3">Belongs to the short-chain dehydrogenases/reductases (SDR) family.</text>
</comment>
<dbReference type="InterPro" id="IPR002347">
    <property type="entry name" value="SDR_fam"/>
</dbReference>
<dbReference type="Gene3D" id="3.40.50.720">
    <property type="entry name" value="NAD(P)-binding Rossmann-like Domain"/>
    <property type="match status" value="1"/>
</dbReference>
<proteinExistence type="inferred from homology"/>
<dbReference type="Pfam" id="PF00106">
    <property type="entry name" value="adh_short"/>
    <property type="match status" value="1"/>
</dbReference>
<evidence type="ECO:0000313" key="6">
    <source>
        <dbReference type="Proteomes" id="UP000186309"/>
    </source>
</evidence>
<dbReference type="PANTHER" id="PTHR43976">
    <property type="entry name" value="SHORT CHAIN DEHYDROGENASE"/>
    <property type="match status" value="1"/>
</dbReference>
<keyword evidence="2 5" id="KW-0560">Oxidoreductase</keyword>
<evidence type="ECO:0000256" key="3">
    <source>
        <dbReference type="RuleBase" id="RU000363"/>
    </source>
</evidence>
<evidence type="ECO:0000313" key="5">
    <source>
        <dbReference type="EMBL" id="APW62350.1"/>
    </source>
</evidence>
<keyword evidence="6" id="KW-1185">Reference proteome</keyword>
<dbReference type="PANTHER" id="PTHR43976:SF16">
    <property type="entry name" value="SHORT-CHAIN DEHYDROGENASE_REDUCTASE FAMILY PROTEIN"/>
    <property type="match status" value="1"/>
</dbReference>
<evidence type="ECO:0000256" key="2">
    <source>
        <dbReference type="ARBA" id="ARBA00023002"/>
    </source>
</evidence>
<dbReference type="GO" id="GO:0047044">
    <property type="term" value="F:androstan-3-alpha,17-beta-diol dehydrogenase (NAD+) activity"/>
    <property type="evidence" value="ECO:0007669"/>
    <property type="project" value="UniProtKB-EC"/>
</dbReference>
<dbReference type="PRINTS" id="PR00080">
    <property type="entry name" value="SDRFAMILY"/>
</dbReference>
<gene>
    <name evidence="5" type="primary">fabG3</name>
    <name evidence="5" type="ORF">BSF38_03889</name>
</gene>
<dbReference type="RefSeq" id="WP_076348388.1">
    <property type="nucleotide sequence ID" value="NZ_CP019082.1"/>
</dbReference>
<feature type="domain" description="Ketoreductase" evidence="4">
    <location>
        <begin position="2"/>
        <end position="181"/>
    </location>
</feature>
<evidence type="ECO:0000256" key="1">
    <source>
        <dbReference type="ARBA" id="ARBA00006484"/>
    </source>
</evidence>
<sequence>MDNVLVTGSSTGLGLETALYLARRGFRVFAGVRDLGHRPTVLEAAGERGVELTVVQLDVTDSQSVDRAVETIVESGGGVYGLVNNAGIGLRGCFEDLQMCEIRDVFEANVFGTMNVTRRVLPHMRAAGRGRIVTISSVGGRIATFGLSAYISTKFAQEGFGEALALEVQPFGIRSILIEPGIIKTSRWSVNRGNAAHALDPASPYHAMFVNHEALADRFVETRKTRPHHVAKAVHRALTSRWPRMRYVVGRPASVAIALRGLMPDRVFDWLYFGTLLRHIKNDQAAGPAAHPRDPELGASVAASRNRAASGAMAEATYDQIESE</sequence>
<accession>A0A1U7CTS3</accession>
<evidence type="ECO:0000259" key="4">
    <source>
        <dbReference type="SMART" id="SM00822"/>
    </source>
</evidence>
<dbReference type="PRINTS" id="PR00081">
    <property type="entry name" value="GDHRDH"/>
</dbReference>
<dbReference type="Proteomes" id="UP000186309">
    <property type="component" value="Chromosome"/>
</dbReference>
<name>A0A1U7CTS3_9BACT</name>
<dbReference type="SUPFAM" id="SSF51735">
    <property type="entry name" value="NAD(P)-binding Rossmann-fold domains"/>
    <property type="match status" value="1"/>
</dbReference>
<dbReference type="InterPro" id="IPR057326">
    <property type="entry name" value="KR_dom"/>
</dbReference>
<dbReference type="InterPro" id="IPR051911">
    <property type="entry name" value="SDR_oxidoreductase"/>
</dbReference>
<dbReference type="OrthoDB" id="9775296at2"/>
<dbReference type="EMBL" id="CP019082">
    <property type="protein sequence ID" value="APW62350.1"/>
    <property type="molecule type" value="Genomic_DNA"/>
</dbReference>
<protein>
    <submittedName>
        <fullName evidence="5">3-alpha-(Or 20-beta)-hydroxysteroid dehydrogenase</fullName>
        <ecNumber evidence="5">1.1.1.53</ecNumber>
    </submittedName>
</protein>
<dbReference type="CDD" id="cd05374">
    <property type="entry name" value="17beta-HSD-like_SDR_c"/>
    <property type="match status" value="1"/>
</dbReference>
<dbReference type="InterPro" id="IPR036291">
    <property type="entry name" value="NAD(P)-bd_dom_sf"/>
</dbReference>
<dbReference type="AlphaFoldDB" id="A0A1U7CTS3"/>
<dbReference type="STRING" id="1387353.BSF38_03889"/>
<reference evidence="6" key="1">
    <citation type="submission" date="2016-12" db="EMBL/GenBank/DDBJ databases">
        <title>Comparative genomics of four Isosphaeraceae planctomycetes: a common pool of plasmids and glycoside hydrolase genes.</title>
        <authorList>
            <person name="Ivanova A."/>
        </authorList>
    </citation>
    <scope>NUCLEOTIDE SEQUENCE [LARGE SCALE GENOMIC DNA]</scope>
    <source>
        <strain evidence="6">PX4</strain>
    </source>
</reference>
<dbReference type="KEGG" id="pbor:BSF38_03889"/>
<organism evidence="5 6">
    <name type="scientific">Paludisphaera borealis</name>
    <dbReference type="NCBI Taxonomy" id="1387353"/>
    <lineage>
        <taxon>Bacteria</taxon>
        <taxon>Pseudomonadati</taxon>
        <taxon>Planctomycetota</taxon>
        <taxon>Planctomycetia</taxon>
        <taxon>Isosphaerales</taxon>
        <taxon>Isosphaeraceae</taxon>
        <taxon>Paludisphaera</taxon>
    </lineage>
</organism>